<feature type="signal peptide" evidence="3">
    <location>
        <begin position="1"/>
        <end position="21"/>
    </location>
</feature>
<evidence type="ECO:0000256" key="1">
    <source>
        <dbReference type="ARBA" id="ARBA00004167"/>
    </source>
</evidence>
<organism evidence="5 6">
    <name type="scientific">Apostasia shenzhenica</name>
    <dbReference type="NCBI Taxonomy" id="1088818"/>
    <lineage>
        <taxon>Eukaryota</taxon>
        <taxon>Viridiplantae</taxon>
        <taxon>Streptophyta</taxon>
        <taxon>Embryophyta</taxon>
        <taxon>Tracheophyta</taxon>
        <taxon>Spermatophyta</taxon>
        <taxon>Magnoliopsida</taxon>
        <taxon>Liliopsida</taxon>
        <taxon>Asparagales</taxon>
        <taxon>Orchidaceae</taxon>
        <taxon>Apostasioideae</taxon>
        <taxon>Apostasia</taxon>
    </lineage>
</organism>
<name>A0A2I0AI02_9ASPA</name>
<dbReference type="InterPro" id="IPR025287">
    <property type="entry name" value="WAK_GUB"/>
</dbReference>
<evidence type="ECO:0000313" key="5">
    <source>
        <dbReference type="EMBL" id="PKA55170.1"/>
    </source>
</evidence>
<dbReference type="Pfam" id="PF13947">
    <property type="entry name" value="GUB_WAK_bind"/>
    <property type="match status" value="1"/>
</dbReference>
<proteinExistence type="predicted"/>
<gene>
    <name evidence="5" type="ORF">AXF42_Ash003807</name>
</gene>
<comment type="subcellular location">
    <subcellularLocation>
        <location evidence="1">Membrane</location>
        <topology evidence="1">Single-pass membrane protein</topology>
    </subcellularLocation>
</comment>
<dbReference type="EMBL" id="KZ451980">
    <property type="protein sequence ID" value="PKA55170.1"/>
    <property type="molecule type" value="Genomic_DNA"/>
</dbReference>
<feature type="chain" id="PRO_5014147135" description="Wall-associated receptor kinase galacturonan-binding domain-containing protein" evidence="3">
    <location>
        <begin position="22"/>
        <end position="337"/>
    </location>
</feature>
<evidence type="ECO:0000313" key="6">
    <source>
        <dbReference type="Proteomes" id="UP000236161"/>
    </source>
</evidence>
<protein>
    <recommendedName>
        <fullName evidence="4">Wall-associated receptor kinase galacturonan-binding domain-containing protein</fullName>
    </recommendedName>
</protein>
<sequence length="337" mass="36476">MAPAPAASAILLPLFFILCSAAVNPSPEDRRCRSYCGNITVDYPFSVREGCGHPGYRQLLFCINGVLLLHVPSGSYRVMAVDYSFRRLILHDPAMSDCYALAPASPSYPGNGFVAERWRSRFLRPSADNVFFLLGCRRDSPLFNFAFSRTGESPCRNVSGMACQDYYRCPAWDAALAGKPRPWARAADSAYGATSSPPECCSLAAGDIREVNLTHLRCAAYSSAYSLAPLRPPGPGAWSYGIRVAYFLPAADDAACRDCRASGGACGYAGGDGDVDENDDVGVSHHIICLCGEDENGNHAWNSTSTCDSTEGITTTILCFEDYIYSDSAVSMILFRF</sequence>
<keyword evidence="6" id="KW-1185">Reference proteome</keyword>
<keyword evidence="2 3" id="KW-0732">Signal</keyword>
<dbReference type="GO" id="GO:0016020">
    <property type="term" value="C:membrane"/>
    <property type="evidence" value="ECO:0007669"/>
    <property type="project" value="UniProtKB-SubCell"/>
</dbReference>
<evidence type="ECO:0000259" key="4">
    <source>
        <dbReference type="Pfam" id="PF13947"/>
    </source>
</evidence>
<dbReference type="OrthoDB" id="1859308at2759"/>
<dbReference type="GO" id="GO:0030247">
    <property type="term" value="F:polysaccharide binding"/>
    <property type="evidence" value="ECO:0007669"/>
    <property type="project" value="InterPro"/>
</dbReference>
<reference evidence="5 6" key="1">
    <citation type="journal article" date="2017" name="Nature">
        <title>The Apostasia genome and the evolution of orchids.</title>
        <authorList>
            <person name="Zhang G.Q."/>
            <person name="Liu K.W."/>
            <person name="Li Z."/>
            <person name="Lohaus R."/>
            <person name="Hsiao Y.Y."/>
            <person name="Niu S.C."/>
            <person name="Wang J.Y."/>
            <person name="Lin Y.C."/>
            <person name="Xu Q."/>
            <person name="Chen L.J."/>
            <person name="Yoshida K."/>
            <person name="Fujiwara S."/>
            <person name="Wang Z.W."/>
            <person name="Zhang Y.Q."/>
            <person name="Mitsuda N."/>
            <person name="Wang M."/>
            <person name="Liu G.H."/>
            <person name="Pecoraro L."/>
            <person name="Huang H.X."/>
            <person name="Xiao X.J."/>
            <person name="Lin M."/>
            <person name="Wu X.Y."/>
            <person name="Wu W.L."/>
            <person name="Chen Y.Y."/>
            <person name="Chang S.B."/>
            <person name="Sakamoto S."/>
            <person name="Ohme-Takagi M."/>
            <person name="Yagi M."/>
            <person name="Zeng S.J."/>
            <person name="Shen C.Y."/>
            <person name="Yeh C.M."/>
            <person name="Luo Y.B."/>
            <person name="Tsai W.C."/>
            <person name="Van de Peer Y."/>
            <person name="Liu Z.J."/>
        </authorList>
    </citation>
    <scope>NUCLEOTIDE SEQUENCE [LARGE SCALE GENOMIC DNA]</scope>
    <source>
        <strain evidence="6">cv. Shenzhen</strain>
        <tissue evidence="5">Stem</tissue>
    </source>
</reference>
<dbReference type="AlphaFoldDB" id="A0A2I0AI02"/>
<evidence type="ECO:0000256" key="3">
    <source>
        <dbReference type="SAM" id="SignalP"/>
    </source>
</evidence>
<dbReference type="STRING" id="1088818.A0A2I0AI02"/>
<accession>A0A2I0AI02</accession>
<dbReference type="PANTHER" id="PTHR33355:SF3">
    <property type="entry name" value="WALL-ASSOCIATED RECEPTOR KINASE GALACTURONAN-BINDING PROTEIN"/>
    <property type="match status" value="1"/>
</dbReference>
<dbReference type="Proteomes" id="UP000236161">
    <property type="component" value="Unassembled WGS sequence"/>
</dbReference>
<dbReference type="PANTHER" id="PTHR33355">
    <property type="entry name" value="WALL-ASSOCIATED RECEPTOR KINASE CARBOXY-TERMINAL PROTEIN-RELATED"/>
    <property type="match status" value="1"/>
</dbReference>
<evidence type="ECO:0000256" key="2">
    <source>
        <dbReference type="ARBA" id="ARBA00022729"/>
    </source>
</evidence>
<feature type="domain" description="Wall-associated receptor kinase galacturonan-binding" evidence="4">
    <location>
        <begin position="32"/>
        <end position="90"/>
    </location>
</feature>